<dbReference type="EMBL" id="LAZR01044275">
    <property type="protein sequence ID" value="KKL05060.1"/>
    <property type="molecule type" value="Genomic_DNA"/>
</dbReference>
<dbReference type="AlphaFoldDB" id="A0A0F9A6G3"/>
<proteinExistence type="predicted"/>
<evidence type="ECO:0000313" key="1">
    <source>
        <dbReference type="EMBL" id="KKL05060.1"/>
    </source>
</evidence>
<sequence>HNVYSLKEGLPIFRVNTIAQLYECLAGHDALAIPHHTAYHPGRRGRDWSVYNEELSPFAELYSIHGCSETDEELIGLRQNSHMGPGQGGGTYQDALDLGYHIGAVCSTDNWGDMPGHYGNGRMACLARELTRESLWDAFKARRVYGVTGDRILIDFSVNDGVMGSIVRVRGKRVIRVKVVCSDALDRIEILRNGRVIDTYCHQGRWNLPGPGKRSRFKVRVEAGWGPRPNELDVPDRKWHGELTLEEGRILGVEPCWVSPGHGSPQWQGGRVKFDMVSSSSDLKERSQNANVFEFETGTDRRLKLRLNGLEEEATVADLASCSRILWYKDECVKMLHELTGLRPGSPEREDIYYIMSYLAKIHRVIPESGYSAEVVIEDDEPLKGETNYRVRVEQRNAQRAWSSPIWVRPEEVSQ</sequence>
<dbReference type="Gene3D" id="3.20.20.140">
    <property type="entry name" value="Metal-dependent hydrolases"/>
    <property type="match status" value="1"/>
</dbReference>
<name>A0A0F9A6G3_9ZZZZ</name>
<accession>A0A0F9A6G3</accession>
<protein>
    <recommendedName>
        <fullName evidence="2">DUF3604 domain-containing protein</fullName>
    </recommendedName>
</protein>
<evidence type="ECO:0008006" key="2">
    <source>
        <dbReference type="Google" id="ProtNLM"/>
    </source>
</evidence>
<organism evidence="1">
    <name type="scientific">marine sediment metagenome</name>
    <dbReference type="NCBI Taxonomy" id="412755"/>
    <lineage>
        <taxon>unclassified sequences</taxon>
        <taxon>metagenomes</taxon>
        <taxon>ecological metagenomes</taxon>
    </lineage>
</organism>
<gene>
    <name evidence="1" type="ORF">LCGC14_2609840</name>
</gene>
<feature type="non-terminal residue" evidence="1">
    <location>
        <position position="1"/>
    </location>
</feature>
<comment type="caution">
    <text evidence="1">The sequence shown here is derived from an EMBL/GenBank/DDBJ whole genome shotgun (WGS) entry which is preliminary data.</text>
</comment>
<reference evidence="1" key="1">
    <citation type="journal article" date="2015" name="Nature">
        <title>Complex archaea that bridge the gap between prokaryotes and eukaryotes.</title>
        <authorList>
            <person name="Spang A."/>
            <person name="Saw J.H."/>
            <person name="Jorgensen S.L."/>
            <person name="Zaremba-Niedzwiedzka K."/>
            <person name="Martijn J."/>
            <person name="Lind A.E."/>
            <person name="van Eijk R."/>
            <person name="Schleper C."/>
            <person name="Guy L."/>
            <person name="Ettema T.J."/>
        </authorList>
    </citation>
    <scope>NUCLEOTIDE SEQUENCE</scope>
</reference>